<dbReference type="SUPFAM" id="SSF47384">
    <property type="entry name" value="Homodimeric domain of signal transducing histidine kinase"/>
    <property type="match status" value="1"/>
</dbReference>
<dbReference type="EMBL" id="PFIC01000192">
    <property type="protein sequence ID" value="PIX16672.1"/>
    <property type="molecule type" value="Genomic_DNA"/>
</dbReference>
<dbReference type="InterPro" id="IPR046342">
    <property type="entry name" value="CBS_dom_sf"/>
</dbReference>
<evidence type="ECO:0000313" key="5">
    <source>
        <dbReference type="EMBL" id="PIX16672.1"/>
    </source>
</evidence>
<dbReference type="InterPro" id="IPR051257">
    <property type="entry name" value="Diverse_CBS-Domain"/>
</dbReference>
<dbReference type="GO" id="GO:0000155">
    <property type="term" value="F:phosphorelay sensor kinase activity"/>
    <property type="evidence" value="ECO:0007669"/>
    <property type="project" value="InterPro"/>
</dbReference>
<dbReference type="CDD" id="cd02205">
    <property type="entry name" value="CBS_pair_SF"/>
    <property type="match status" value="1"/>
</dbReference>
<keyword evidence="1 2" id="KW-0129">CBS domain</keyword>
<feature type="non-terminal residue" evidence="5">
    <location>
        <position position="347"/>
    </location>
</feature>
<feature type="domain" description="CBS" evidence="4">
    <location>
        <begin position="11"/>
        <end position="66"/>
    </location>
</feature>
<evidence type="ECO:0000256" key="1">
    <source>
        <dbReference type="ARBA" id="ARBA00023122"/>
    </source>
</evidence>
<accession>A0A2M7JB73</accession>
<sequence>MMAKKLISEVLTQNVVSVSPETPAMVVVSIMREKKISCVLVVEDKKPVGIFTERNLVQLLHQGEEIGDKKIEEVMSKPVLTAERSTNIYQAHDLLEKNGMRHLVIVNSDGNVAGVVTQTDIIDNLEAEYFLERKDISRIMTKNVVTLKRGQLVQDAIDVMAKILVSCVLVEDNNVPVGILTERDITRLFHENKSIGNLKIEEVMSQPVQTISQGTNLYEITMLMTQKKIRRLVVVDNDGCIVGIITQYDIIKELEWNYIQSLHEIIQEKEEELIKAEKLATTLQITREVAHEIRNPLQVLSAGLYYLRKISAEDDVNSHKAIERMNNAVSRINGFVDNLVHEAHNQG</sequence>
<organism evidence="5 6">
    <name type="scientific">Candidatus Desantisbacteria bacterium CG_4_8_14_3_um_filter_40_12</name>
    <dbReference type="NCBI Taxonomy" id="1974545"/>
    <lineage>
        <taxon>Bacteria</taxon>
        <taxon>Candidatus Desantisiibacteriota</taxon>
    </lineage>
</organism>
<dbReference type="Gene3D" id="1.10.287.130">
    <property type="match status" value="1"/>
</dbReference>
<dbReference type="Pfam" id="PF00571">
    <property type="entry name" value="CBS"/>
    <property type="match status" value="4"/>
</dbReference>
<evidence type="ECO:0000259" key="4">
    <source>
        <dbReference type="PROSITE" id="PS51371"/>
    </source>
</evidence>
<evidence type="ECO:0000256" key="3">
    <source>
        <dbReference type="SAM" id="Coils"/>
    </source>
</evidence>
<gene>
    <name evidence="5" type="ORF">COZ71_07115</name>
</gene>
<feature type="domain" description="CBS" evidence="4">
    <location>
        <begin position="140"/>
        <end position="195"/>
    </location>
</feature>
<dbReference type="InterPro" id="IPR003661">
    <property type="entry name" value="HisK_dim/P_dom"/>
</dbReference>
<dbReference type="PANTHER" id="PTHR43080:SF2">
    <property type="entry name" value="CBS DOMAIN-CONTAINING PROTEIN"/>
    <property type="match status" value="1"/>
</dbReference>
<proteinExistence type="predicted"/>
<feature type="domain" description="CBS" evidence="4">
    <location>
        <begin position="204"/>
        <end position="265"/>
    </location>
</feature>
<keyword evidence="3" id="KW-0175">Coiled coil</keyword>
<protein>
    <recommendedName>
        <fullName evidence="4">CBS domain-containing protein</fullName>
    </recommendedName>
</protein>
<evidence type="ECO:0000256" key="2">
    <source>
        <dbReference type="PROSITE-ProRule" id="PRU00703"/>
    </source>
</evidence>
<dbReference type="Proteomes" id="UP000229297">
    <property type="component" value="Unassembled WGS sequence"/>
</dbReference>
<evidence type="ECO:0000313" key="6">
    <source>
        <dbReference type="Proteomes" id="UP000229297"/>
    </source>
</evidence>
<dbReference type="InterPro" id="IPR000644">
    <property type="entry name" value="CBS_dom"/>
</dbReference>
<comment type="caution">
    <text evidence="5">The sequence shown here is derived from an EMBL/GenBank/DDBJ whole genome shotgun (WGS) entry which is preliminary data.</text>
</comment>
<feature type="coiled-coil region" evidence="3">
    <location>
        <begin position="259"/>
        <end position="286"/>
    </location>
</feature>
<dbReference type="SMART" id="SM00116">
    <property type="entry name" value="CBS"/>
    <property type="match status" value="4"/>
</dbReference>
<name>A0A2M7JB73_9BACT</name>
<dbReference type="InterPro" id="IPR036097">
    <property type="entry name" value="HisK_dim/P_sf"/>
</dbReference>
<dbReference type="PANTHER" id="PTHR43080">
    <property type="entry name" value="CBS DOMAIN-CONTAINING PROTEIN CBSX3, MITOCHONDRIAL"/>
    <property type="match status" value="1"/>
</dbReference>
<reference evidence="6" key="1">
    <citation type="submission" date="2017-09" db="EMBL/GenBank/DDBJ databases">
        <title>Depth-based differentiation of microbial function through sediment-hosted aquifers and enrichment of novel symbionts in the deep terrestrial subsurface.</title>
        <authorList>
            <person name="Probst A.J."/>
            <person name="Ladd B."/>
            <person name="Jarett J.K."/>
            <person name="Geller-Mcgrath D.E."/>
            <person name="Sieber C.M.K."/>
            <person name="Emerson J.B."/>
            <person name="Anantharaman K."/>
            <person name="Thomas B.C."/>
            <person name="Malmstrom R."/>
            <person name="Stieglmeier M."/>
            <person name="Klingl A."/>
            <person name="Woyke T."/>
            <person name="Ryan C.M."/>
            <person name="Banfield J.F."/>
        </authorList>
    </citation>
    <scope>NUCLEOTIDE SEQUENCE [LARGE SCALE GENOMIC DNA]</scope>
</reference>
<dbReference type="AlphaFoldDB" id="A0A2M7JB73"/>
<dbReference type="CDD" id="cd00082">
    <property type="entry name" value="HisKA"/>
    <property type="match status" value="1"/>
</dbReference>
<dbReference type="Gene3D" id="3.10.580.10">
    <property type="entry name" value="CBS-domain"/>
    <property type="match status" value="2"/>
</dbReference>
<feature type="domain" description="CBS" evidence="4">
    <location>
        <begin position="75"/>
        <end position="133"/>
    </location>
</feature>
<dbReference type="SUPFAM" id="SSF54631">
    <property type="entry name" value="CBS-domain pair"/>
    <property type="match status" value="2"/>
</dbReference>
<dbReference type="PROSITE" id="PS51371">
    <property type="entry name" value="CBS"/>
    <property type="match status" value="4"/>
</dbReference>